<feature type="transmembrane region" description="Helical" evidence="8">
    <location>
        <begin position="384"/>
        <end position="404"/>
    </location>
</feature>
<keyword evidence="14" id="KW-1185">Reference proteome</keyword>
<dbReference type="PANTHER" id="PTHR42829:SF1">
    <property type="entry name" value="INORGANIC CARBON TRANSPORTER SUBUNIT DABB-RELATED"/>
    <property type="match status" value="1"/>
</dbReference>
<evidence type="ECO:0000256" key="7">
    <source>
        <dbReference type="ARBA" id="ARBA00023136"/>
    </source>
</evidence>
<dbReference type="RefSeq" id="WP_109566071.1">
    <property type="nucleotide sequence ID" value="NZ_QGDJ01000015.1"/>
</dbReference>
<gene>
    <name evidence="8" type="primary">dabB</name>
    <name evidence="12" type="ORF">BCF38_11538</name>
    <name evidence="13" type="ORF">SAMN05421539_11538</name>
</gene>
<dbReference type="Pfam" id="PF00662">
    <property type="entry name" value="Proton_antipo_N"/>
    <property type="match status" value="1"/>
</dbReference>
<dbReference type="HAMAP" id="MF_00862">
    <property type="entry name" value="DabB"/>
    <property type="match status" value="1"/>
</dbReference>
<evidence type="ECO:0000256" key="2">
    <source>
        <dbReference type="ARBA" id="ARBA00004127"/>
    </source>
</evidence>
<feature type="transmembrane region" description="Helical" evidence="8">
    <location>
        <begin position="298"/>
        <end position="319"/>
    </location>
</feature>
<evidence type="ECO:0000256" key="1">
    <source>
        <dbReference type="ARBA" id="ARBA00002378"/>
    </source>
</evidence>
<feature type="transmembrane region" description="Helical" evidence="8">
    <location>
        <begin position="416"/>
        <end position="433"/>
    </location>
</feature>
<feature type="transmembrane region" description="Helical" evidence="8">
    <location>
        <begin position="354"/>
        <end position="378"/>
    </location>
</feature>
<keyword evidence="7 8" id="KW-0472">Membrane</keyword>
<dbReference type="GO" id="GO:0015990">
    <property type="term" value="P:electron transport coupled proton transport"/>
    <property type="evidence" value="ECO:0007669"/>
    <property type="project" value="TreeGrafter"/>
</dbReference>
<dbReference type="PANTHER" id="PTHR42829">
    <property type="entry name" value="NADH-UBIQUINONE OXIDOREDUCTASE CHAIN 5"/>
    <property type="match status" value="1"/>
</dbReference>
<keyword evidence="3 8" id="KW-0813">Transport</keyword>
<dbReference type="InterPro" id="IPR046396">
    <property type="entry name" value="Transporter_DabB"/>
</dbReference>
<dbReference type="PRINTS" id="PR01434">
    <property type="entry name" value="NADHDHGNASE5"/>
</dbReference>
<keyword evidence="6 8" id="KW-1133">Transmembrane helix</keyword>
<feature type="domain" description="NADH-Ubiquinone oxidoreductase (complex I) chain 5 N-terminal" evidence="11">
    <location>
        <begin position="60"/>
        <end position="101"/>
    </location>
</feature>
<reference evidence="12 14" key="3">
    <citation type="submission" date="2018-03" db="EMBL/GenBank/DDBJ databases">
        <title>Genomic Encyclopedia of Archaeal and Bacterial Type Strains, Phase II (KMG-II): from individual species to whole genera.</title>
        <authorList>
            <person name="Goeker M."/>
        </authorList>
    </citation>
    <scope>NUCLEOTIDE SEQUENCE [LARGE SCALE GENOMIC DNA]</scope>
    <source>
        <strain evidence="12 14">DSM 25227</strain>
    </source>
</reference>
<dbReference type="GO" id="GO:0008137">
    <property type="term" value="F:NADH dehydrogenase (ubiquinone) activity"/>
    <property type="evidence" value="ECO:0007669"/>
    <property type="project" value="InterPro"/>
</dbReference>
<protein>
    <recommendedName>
        <fullName evidence="8">Probable inorganic carbon transporter subunit DabB</fullName>
    </recommendedName>
</protein>
<dbReference type="EMBL" id="UETC01000015">
    <property type="protein sequence ID" value="SSA50710.1"/>
    <property type="molecule type" value="Genomic_DNA"/>
</dbReference>
<dbReference type="GO" id="GO:0012505">
    <property type="term" value="C:endomembrane system"/>
    <property type="evidence" value="ECO:0007669"/>
    <property type="project" value="UniProtKB-SubCell"/>
</dbReference>
<feature type="transmembrane region" description="Helical" evidence="8">
    <location>
        <begin position="193"/>
        <end position="211"/>
    </location>
</feature>
<dbReference type="OrthoDB" id="9811798at2"/>
<feature type="transmembrane region" description="Helical" evidence="8">
    <location>
        <begin position="34"/>
        <end position="55"/>
    </location>
</feature>
<evidence type="ECO:0000259" key="10">
    <source>
        <dbReference type="Pfam" id="PF00361"/>
    </source>
</evidence>
<dbReference type="GO" id="GO:0003954">
    <property type="term" value="F:NADH dehydrogenase activity"/>
    <property type="evidence" value="ECO:0007669"/>
    <property type="project" value="TreeGrafter"/>
</dbReference>
<evidence type="ECO:0000256" key="8">
    <source>
        <dbReference type="HAMAP-Rule" id="MF_00862"/>
    </source>
</evidence>
<sequence>MTFSFAFLAPLVLLAVAALSGGRAGRRPGGPARWSEAAAAAAGALVVLGLVQLAVSGPAAAFGLKAGPVGLTMALLVSFIGWVVMRYSRSYLDGEAREGRFHGLMLATLAAILVFALSGDVWLLLLSAIAVGLTLRRLLLFYPERAEARRAATKFALVWHGGDAALFGAAVLLTSRFGTGALDLLAARATQEGLGVAGHLAMGLVVLAALLKTAAFPLHGWLTEVMEAPTPVSALLHAGIINSGGVLLIQASDLVQLSPGAMAALVMAGGLTALFGAAVMLAQSAVKTALAWSTVAQMGFMLLQCGLGLWALALLHILAHSLYKAHAFLSSGGAVAAVAQIRRPGPVAVPDLGAVLRSFGLALAIYAGIALIFTLVLGPKTAQALALGAMLIFGVAYLVAQGLADLAPAELTRRTVTASLAAAVAYFSFQAVAQKIWGPGLPPAPVPGALEWALIVLAILSFGAVALAQALFPLWAHHPAVAGLRVHLANGLYLNALLDRAIGGFRAAREG</sequence>
<reference evidence="15" key="2">
    <citation type="submission" date="2016-10" db="EMBL/GenBank/DDBJ databases">
        <authorList>
            <person name="Varghese N."/>
            <person name="Submissions S."/>
        </authorList>
    </citation>
    <scope>NUCLEOTIDE SEQUENCE [LARGE SCALE GENOMIC DNA]</scope>
    <source>
        <strain evidence="15">DSM 25227</strain>
    </source>
</reference>
<name>A0A2Y9B2E5_9RHOB</name>
<comment type="function">
    <text evidence="8">Part of an energy-coupled inorganic carbon pump.</text>
</comment>
<dbReference type="Proteomes" id="UP000245839">
    <property type="component" value="Unassembled WGS sequence"/>
</dbReference>
<evidence type="ECO:0000256" key="6">
    <source>
        <dbReference type="ARBA" id="ARBA00022989"/>
    </source>
</evidence>
<proteinExistence type="inferred from homology"/>
<dbReference type="GO" id="GO:0042773">
    <property type="term" value="P:ATP synthesis coupled electron transport"/>
    <property type="evidence" value="ECO:0007669"/>
    <property type="project" value="InterPro"/>
</dbReference>
<feature type="transmembrane region" description="Helical" evidence="8">
    <location>
        <begin position="453"/>
        <end position="475"/>
    </location>
</feature>
<dbReference type="InterPro" id="IPR001516">
    <property type="entry name" value="Proton_antipo_N"/>
</dbReference>
<dbReference type="InterPro" id="IPR003945">
    <property type="entry name" value="NU5C-like"/>
</dbReference>
<evidence type="ECO:0000313" key="13">
    <source>
        <dbReference type="EMBL" id="SSA50710.1"/>
    </source>
</evidence>
<evidence type="ECO:0000256" key="5">
    <source>
        <dbReference type="ARBA" id="ARBA00022692"/>
    </source>
</evidence>
<keyword evidence="5 8" id="KW-0812">Transmembrane</keyword>
<feature type="domain" description="NADH:quinone oxidoreductase/Mrp antiporter transmembrane" evidence="10">
    <location>
        <begin position="118"/>
        <end position="336"/>
    </location>
</feature>
<feature type="transmembrane region" description="Helical" evidence="8">
    <location>
        <begin position="232"/>
        <end position="251"/>
    </location>
</feature>
<evidence type="ECO:0000313" key="14">
    <source>
        <dbReference type="Proteomes" id="UP000245839"/>
    </source>
</evidence>
<organism evidence="13 15">
    <name type="scientific">Jannaschia seohaensis</name>
    <dbReference type="NCBI Taxonomy" id="475081"/>
    <lineage>
        <taxon>Bacteria</taxon>
        <taxon>Pseudomonadati</taxon>
        <taxon>Pseudomonadota</taxon>
        <taxon>Alphaproteobacteria</taxon>
        <taxon>Rhodobacterales</taxon>
        <taxon>Roseobacteraceae</taxon>
        <taxon>Jannaschia</taxon>
    </lineage>
</organism>
<comment type="similarity">
    <text evidence="8">Belongs to the inorganic carbon transporter (TC 9.A.2) DabB family.</text>
</comment>
<dbReference type="InterPro" id="IPR001750">
    <property type="entry name" value="ND/Mrp_TM"/>
</dbReference>
<dbReference type="AlphaFoldDB" id="A0A2Y9B2E5"/>
<evidence type="ECO:0000256" key="3">
    <source>
        <dbReference type="ARBA" id="ARBA00022448"/>
    </source>
</evidence>
<dbReference type="GO" id="GO:0005886">
    <property type="term" value="C:plasma membrane"/>
    <property type="evidence" value="ECO:0007669"/>
    <property type="project" value="UniProtKB-SubCell"/>
</dbReference>
<evidence type="ECO:0000313" key="12">
    <source>
        <dbReference type="EMBL" id="PWJ12902.1"/>
    </source>
</evidence>
<evidence type="ECO:0000259" key="11">
    <source>
        <dbReference type="Pfam" id="PF00662"/>
    </source>
</evidence>
<accession>A0A2Y9B2E5</accession>
<evidence type="ECO:0000313" key="15">
    <source>
        <dbReference type="Proteomes" id="UP000251571"/>
    </source>
</evidence>
<feature type="transmembrane region" description="Helical" evidence="8">
    <location>
        <begin position="263"/>
        <end position="286"/>
    </location>
</feature>
<comment type="subunit">
    <text evidence="8">Forms a complex with DabA.</text>
</comment>
<dbReference type="EMBL" id="QGDJ01000015">
    <property type="protein sequence ID" value="PWJ12902.1"/>
    <property type="molecule type" value="Genomic_DNA"/>
</dbReference>
<dbReference type="Pfam" id="PF00361">
    <property type="entry name" value="Proton_antipo_M"/>
    <property type="match status" value="1"/>
</dbReference>
<evidence type="ECO:0000256" key="4">
    <source>
        <dbReference type="ARBA" id="ARBA00022475"/>
    </source>
</evidence>
<reference evidence="13" key="1">
    <citation type="submission" date="2016-10" db="EMBL/GenBank/DDBJ databases">
        <authorList>
            <person name="Cai Z."/>
        </authorList>
    </citation>
    <scope>NUCLEOTIDE SEQUENCE [LARGE SCALE GENOMIC DNA]</scope>
    <source>
        <strain evidence="13">DSM 25227</strain>
    </source>
</reference>
<comment type="function">
    <text evidence="1">NDH-1 shuttles electrons from NADH, via FMN and iron-sulfur (Fe-S) centers, to quinones in the respiratory chain. The immediate electron acceptor for the enzyme in this species is believed to be ubiquinone. Couples the redox reaction to proton translocation (for every two electrons transferred, four hydrogen ions are translocated across the cytoplasmic membrane), and thus conserves the redox energy in a proton gradient.</text>
</comment>
<dbReference type="Proteomes" id="UP000251571">
    <property type="component" value="Unassembled WGS sequence"/>
</dbReference>
<feature type="transmembrane region" description="Helical" evidence="8">
    <location>
        <begin position="104"/>
        <end position="135"/>
    </location>
</feature>
<comment type="subcellular location">
    <subcellularLocation>
        <location evidence="8">Cell membrane</location>
        <topology evidence="8">Multi-pass membrane protein</topology>
    </subcellularLocation>
    <subcellularLocation>
        <location evidence="2">Endomembrane system</location>
        <topology evidence="2">Multi-pass membrane protein</topology>
    </subcellularLocation>
    <subcellularLocation>
        <location evidence="9">Membrane</location>
        <topology evidence="9">Multi-pass membrane protein</topology>
    </subcellularLocation>
</comment>
<keyword evidence="4 8" id="KW-1003">Cell membrane</keyword>
<feature type="transmembrane region" description="Helical" evidence="8">
    <location>
        <begin position="62"/>
        <end position="84"/>
    </location>
</feature>
<evidence type="ECO:0000256" key="9">
    <source>
        <dbReference type="RuleBase" id="RU000320"/>
    </source>
</evidence>